<keyword evidence="4" id="KW-1185">Reference proteome</keyword>
<dbReference type="Proteomes" id="UP001152799">
    <property type="component" value="Chromosome 1"/>
</dbReference>
<reference evidence="3" key="1">
    <citation type="submission" date="2022-01" db="EMBL/GenBank/DDBJ databases">
        <authorList>
            <person name="King R."/>
        </authorList>
    </citation>
    <scope>NUCLEOTIDE SEQUENCE</scope>
</reference>
<organism evidence="3 4">
    <name type="scientific">Ceutorhynchus assimilis</name>
    <name type="common">cabbage seed weevil</name>
    <dbReference type="NCBI Taxonomy" id="467358"/>
    <lineage>
        <taxon>Eukaryota</taxon>
        <taxon>Metazoa</taxon>
        <taxon>Ecdysozoa</taxon>
        <taxon>Arthropoda</taxon>
        <taxon>Hexapoda</taxon>
        <taxon>Insecta</taxon>
        <taxon>Pterygota</taxon>
        <taxon>Neoptera</taxon>
        <taxon>Endopterygota</taxon>
        <taxon>Coleoptera</taxon>
        <taxon>Polyphaga</taxon>
        <taxon>Cucujiformia</taxon>
        <taxon>Curculionidae</taxon>
        <taxon>Ceutorhynchinae</taxon>
        <taxon>Ceutorhynchus</taxon>
    </lineage>
</organism>
<feature type="coiled-coil region" evidence="1">
    <location>
        <begin position="179"/>
        <end position="213"/>
    </location>
</feature>
<accession>A0A9P0DH66</accession>
<feature type="compositionally biased region" description="Polar residues" evidence="2">
    <location>
        <begin position="124"/>
        <end position="147"/>
    </location>
</feature>
<dbReference type="EMBL" id="OU892277">
    <property type="protein sequence ID" value="CAH1122794.1"/>
    <property type="molecule type" value="Genomic_DNA"/>
</dbReference>
<evidence type="ECO:0000313" key="4">
    <source>
        <dbReference type="Proteomes" id="UP001152799"/>
    </source>
</evidence>
<evidence type="ECO:0000256" key="2">
    <source>
        <dbReference type="SAM" id="MobiDB-lite"/>
    </source>
</evidence>
<dbReference type="AlphaFoldDB" id="A0A9P0DH66"/>
<proteinExistence type="predicted"/>
<feature type="compositionally biased region" description="Basic and acidic residues" evidence="2">
    <location>
        <begin position="56"/>
        <end position="66"/>
    </location>
</feature>
<feature type="region of interest" description="Disordered" evidence="2">
    <location>
        <begin position="120"/>
        <end position="147"/>
    </location>
</feature>
<dbReference type="OrthoDB" id="2434995at2759"/>
<feature type="region of interest" description="Disordered" evidence="2">
    <location>
        <begin position="24"/>
        <end position="83"/>
    </location>
</feature>
<evidence type="ECO:0000256" key="1">
    <source>
        <dbReference type="SAM" id="Coils"/>
    </source>
</evidence>
<sequence>MDKIEIGAMDAVVDNMDSYADEIILDEERRQTDEDKVNNHDTNGKKNSDEEFPNSDLDKIQSKEVDSNVPDVTPTDKSMEDEIELLDLSMENSLVVDEDADKQKSKRSLLNNEVDKLTVKKSKVNGTSNEEPSQNEPDNLNGEASSARLTRSDLEEIRLQKIFESLLIRRERAQLYHTIRKHEEGLAVLDEEIRQLIDQHEDLVNLLAEFKTEIKKFEQPPVIIRQVSSEVIDLTDEVEDVATTSTQ</sequence>
<name>A0A9P0DH66_9CUCU</name>
<gene>
    <name evidence="3" type="ORF">CEUTPL_LOCUS1836</name>
</gene>
<keyword evidence="1" id="KW-0175">Coiled coil</keyword>
<evidence type="ECO:0000313" key="3">
    <source>
        <dbReference type="EMBL" id="CAH1122794.1"/>
    </source>
</evidence>
<feature type="compositionally biased region" description="Basic and acidic residues" evidence="2">
    <location>
        <begin position="26"/>
        <end position="49"/>
    </location>
</feature>
<protein>
    <submittedName>
        <fullName evidence="3">Uncharacterized protein</fullName>
    </submittedName>
</protein>